<accession>A0A9D2Q3H8</accession>
<dbReference type="GO" id="GO:0005886">
    <property type="term" value="C:plasma membrane"/>
    <property type="evidence" value="ECO:0007669"/>
    <property type="project" value="UniProtKB-SubCell"/>
</dbReference>
<evidence type="ECO:0000256" key="4">
    <source>
        <dbReference type="ARBA" id="ARBA00022692"/>
    </source>
</evidence>
<dbReference type="PROSITE" id="PS00211">
    <property type="entry name" value="ABC_TRANSPORTER_1"/>
    <property type="match status" value="1"/>
</dbReference>
<feature type="domain" description="ABC transporter" evidence="10">
    <location>
        <begin position="365"/>
        <end position="597"/>
    </location>
</feature>
<evidence type="ECO:0000256" key="1">
    <source>
        <dbReference type="ARBA" id="ARBA00004651"/>
    </source>
</evidence>
<dbReference type="Pfam" id="PF00005">
    <property type="entry name" value="ABC_tran"/>
    <property type="match status" value="1"/>
</dbReference>
<keyword evidence="3" id="KW-1003">Cell membrane</keyword>
<evidence type="ECO:0000313" key="12">
    <source>
        <dbReference type="EMBL" id="HJC71299.1"/>
    </source>
</evidence>
<dbReference type="PANTHER" id="PTHR43394">
    <property type="entry name" value="ATP-DEPENDENT PERMEASE MDL1, MITOCHONDRIAL"/>
    <property type="match status" value="1"/>
</dbReference>
<dbReference type="SMART" id="SM00382">
    <property type="entry name" value="AAA"/>
    <property type="match status" value="1"/>
</dbReference>
<dbReference type="Gene3D" id="1.20.1560.10">
    <property type="entry name" value="ABC transporter type 1, transmembrane domain"/>
    <property type="match status" value="1"/>
</dbReference>
<keyword evidence="2" id="KW-0813">Transport</keyword>
<keyword evidence="7 9" id="KW-1133">Transmembrane helix</keyword>
<dbReference type="SUPFAM" id="SSF90123">
    <property type="entry name" value="ABC transporter transmembrane region"/>
    <property type="match status" value="1"/>
</dbReference>
<feature type="transmembrane region" description="Helical" evidence="9">
    <location>
        <begin position="190"/>
        <end position="209"/>
    </location>
</feature>
<dbReference type="PROSITE" id="PS50929">
    <property type="entry name" value="ABC_TM1F"/>
    <property type="match status" value="1"/>
</dbReference>
<dbReference type="SUPFAM" id="SSF52540">
    <property type="entry name" value="P-loop containing nucleoside triphosphate hydrolases"/>
    <property type="match status" value="1"/>
</dbReference>
<reference evidence="12" key="1">
    <citation type="journal article" date="2021" name="PeerJ">
        <title>Extensive microbial diversity within the chicken gut microbiome revealed by metagenomics and culture.</title>
        <authorList>
            <person name="Gilroy R."/>
            <person name="Ravi A."/>
            <person name="Getino M."/>
            <person name="Pursley I."/>
            <person name="Horton D.L."/>
            <person name="Alikhan N.F."/>
            <person name="Baker D."/>
            <person name="Gharbi K."/>
            <person name="Hall N."/>
            <person name="Watson M."/>
            <person name="Adriaenssens E.M."/>
            <person name="Foster-Nyarko E."/>
            <person name="Jarju S."/>
            <person name="Secka A."/>
            <person name="Antonio M."/>
            <person name="Oren A."/>
            <person name="Chaudhuri R.R."/>
            <person name="La Ragione R."/>
            <person name="Hildebrand F."/>
            <person name="Pallen M.J."/>
        </authorList>
    </citation>
    <scope>NUCLEOTIDE SEQUENCE</scope>
    <source>
        <strain evidence="12">5933</strain>
    </source>
</reference>
<dbReference type="GO" id="GO:0005524">
    <property type="term" value="F:ATP binding"/>
    <property type="evidence" value="ECO:0007669"/>
    <property type="project" value="UniProtKB-KW"/>
</dbReference>
<gene>
    <name evidence="12" type="ORF">H9698_00700</name>
</gene>
<evidence type="ECO:0000256" key="9">
    <source>
        <dbReference type="SAM" id="Phobius"/>
    </source>
</evidence>
<dbReference type="AlphaFoldDB" id="A0A9D2Q3H8"/>
<feature type="transmembrane region" description="Helical" evidence="9">
    <location>
        <begin position="302"/>
        <end position="319"/>
    </location>
</feature>
<evidence type="ECO:0000256" key="7">
    <source>
        <dbReference type="ARBA" id="ARBA00022989"/>
    </source>
</evidence>
<keyword evidence="5" id="KW-0547">Nucleotide-binding</keyword>
<dbReference type="Pfam" id="PF00664">
    <property type="entry name" value="ABC_membrane"/>
    <property type="match status" value="1"/>
</dbReference>
<name>A0A9D2Q3H8_9FIRM</name>
<feature type="transmembrane region" description="Helical" evidence="9">
    <location>
        <begin position="30"/>
        <end position="56"/>
    </location>
</feature>
<dbReference type="InterPro" id="IPR036640">
    <property type="entry name" value="ABC1_TM_sf"/>
</dbReference>
<dbReference type="PANTHER" id="PTHR43394:SF1">
    <property type="entry name" value="ATP-BINDING CASSETTE SUB-FAMILY B MEMBER 10, MITOCHONDRIAL"/>
    <property type="match status" value="1"/>
</dbReference>
<evidence type="ECO:0000256" key="5">
    <source>
        <dbReference type="ARBA" id="ARBA00022741"/>
    </source>
</evidence>
<dbReference type="CDD" id="cd18542">
    <property type="entry name" value="ABC_6TM_YknU_like"/>
    <property type="match status" value="1"/>
</dbReference>
<dbReference type="EMBL" id="DWWA01000007">
    <property type="protein sequence ID" value="HJC71299.1"/>
    <property type="molecule type" value="Genomic_DNA"/>
</dbReference>
<comment type="subcellular location">
    <subcellularLocation>
        <location evidence="1">Cell membrane</location>
        <topology evidence="1">Multi-pass membrane protein</topology>
    </subcellularLocation>
</comment>
<feature type="domain" description="ABC transmembrane type-1" evidence="11">
    <location>
        <begin position="32"/>
        <end position="333"/>
    </location>
</feature>
<dbReference type="GO" id="GO:0016887">
    <property type="term" value="F:ATP hydrolysis activity"/>
    <property type="evidence" value="ECO:0007669"/>
    <property type="project" value="InterPro"/>
</dbReference>
<dbReference type="InterPro" id="IPR011527">
    <property type="entry name" value="ABC1_TM_dom"/>
</dbReference>
<dbReference type="InterPro" id="IPR017871">
    <property type="entry name" value="ABC_transporter-like_CS"/>
</dbReference>
<dbReference type="FunFam" id="3.40.50.300:FF:000221">
    <property type="entry name" value="Multidrug ABC transporter ATP-binding protein"/>
    <property type="match status" value="1"/>
</dbReference>
<protein>
    <submittedName>
        <fullName evidence="12">ABC transporter ATP-binding protein/permease</fullName>
    </submittedName>
</protein>
<evidence type="ECO:0000313" key="13">
    <source>
        <dbReference type="Proteomes" id="UP000823918"/>
    </source>
</evidence>
<sequence>MKQENALKAHIPKGFRSALLKELFCGLKRWVVLAAVSAAAAIITSYLTPILVSFAVDSVLGDLSPSLPSVLNGFGERLASLAPTQALWWVAGAIVAVNLLNALFSYLRGHSLAFLGEGFAKKLRDKLFSHLQNVPFSYYSGAQTGDLIQRCTTDVDMVRRFIQMQLIQMLRTIGMAITAVAVMLPISPQMTLISCCLMPFLALFSFVYFRRVQNLFLKADEAEGAMSTMLQEDLTGMRVVRAFAQQKAELERFTAKNQHYHNSITKLTSVMGAYWGLSDMAGYLQIALSLCCGVYFCVKGSFTVGNVLLFTTYTSMLTFPMRQLGRILADLGKADVSLTRLEDILCTPEEAEPGKALCPEIDGSVSFEHVSFDYGEGEVLHDISFSVQPGQTVGILGSTGSGKSTLVHLLQRHWTASAGHITLSGVDVNDIERHHLRQNVGLVLQEPFLYSRTIGENIAIARRGASQSEIFEAARTASLHDVIQSFSEGYETVVGERGVTLSGGQKQRVAIARTLLQNAPIMIFDDSLSAVDAQTDAAIRDALTAKKDCTMFLISHRIATVRRADLILVMDGGRIVQRGTHETLCREEGMYRRVCALQNELDEAQEGGALHA</sequence>
<dbReference type="InterPro" id="IPR039421">
    <property type="entry name" value="Type_1_exporter"/>
</dbReference>
<dbReference type="InterPro" id="IPR003439">
    <property type="entry name" value="ABC_transporter-like_ATP-bd"/>
</dbReference>
<dbReference type="PROSITE" id="PS50893">
    <property type="entry name" value="ABC_TRANSPORTER_2"/>
    <property type="match status" value="1"/>
</dbReference>
<feature type="transmembrane region" description="Helical" evidence="9">
    <location>
        <begin position="86"/>
        <end position="107"/>
    </location>
</feature>
<dbReference type="Gene3D" id="3.40.50.300">
    <property type="entry name" value="P-loop containing nucleotide triphosphate hydrolases"/>
    <property type="match status" value="1"/>
</dbReference>
<keyword evidence="6 12" id="KW-0067">ATP-binding</keyword>
<evidence type="ECO:0000256" key="3">
    <source>
        <dbReference type="ARBA" id="ARBA00022475"/>
    </source>
</evidence>
<dbReference type="InterPro" id="IPR027417">
    <property type="entry name" value="P-loop_NTPase"/>
</dbReference>
<dbReference type="Proteomes" id="UP000823918">
    <property type="component" value="Unassembled WGS sequence"/>
</dbReference>
<keyword evidence="4 9" id="KW-0812">Transmembrane</keyword>
<dbReference type="InterPro" id="IPR003593">
    <property type="entry name" value="AAA+_ATPase"/>
</dbReference>
<evidence type="ECO:0000256" key="6">
    <source>
        <dbReference type="ARBA" id="ARBA00022840"/>
    </source>
</evidence>
<comment type="caution">
    <text evidence="12">The sequence shown here is derived from an EMBL/GenBank/DDBJ whole genome shotgun (WGS) entry which is preliminary data.</text>
</comment>
<evidence type="ECO:0000256" key="8">
    <source>
        <dbReference type="ARBA" id="ARBA00023136"/>
    </source>
</evidence>
<evidence type="ECO:0000256" key="2">
    <source>
        <dbReference type="ARBA" id="ARBA00022448"/>
    </source>
</evidence>
<feature type="transmembrane region" description="Helical" evidence="9">
    <location>
        <begin position="166"/>
        <end position="184"/>
    </location>
</feature>
<evidence type="ECO:0000259" key="10">
    <source>
        <dbReference type="PROSITE" id="PS50893"/>
    </source>
</evidence>
<proteinExistence type="predicted"/>
<dbReference type="GO" id="GO:0015421">
    <property type="term" value="F:ABC-type oligopeptide transporter activity"/>
    <property type="evidence" value="ECO:0007669"/>
    <property type="project" value="TreeGrafter"/>
</dbReference>
<organism evidence="12 13">
    <name type="scientific">Candidatus Ruthenibacterium merdavium</name>
    <dbReference type="NCBI Taxonomy" id="2838752"/>
    <lineage>
        <taxon>Bacteria</taxon>
        <taxon>Bacillati</taxon>
        <taxon>Bacillota</taxon>
        <taxon>Clostridia</taxon>
        <taxon>Eubacteriales</taxon>
        <taxon>Oscillospiraceae</taxon>
        <taxon>Ruthenibacterium</taxon>
    </lineage>
</organism>
<evidence type="ECO:0000259" key="11">
    <source>
        <dbReference type="PROSITE" id="PS50929"/>
    </source>
</evidence>
<keyword evidence="8 9" id="KW-0472">Membrane</keyword>
<reference evidence="12" key="2">
    <citation type="submission" date="2021-04" db="EMBL/GenBank/DDBJ databases">
        <authorList>
            <person name="Gilroy R."/>
        </authorList>
    </citation>
    <scope>NUCLEOTIDE SEQUENCE</scope>
    <source>
        <strain evidence="12">5933</strain>
    </source>
</reference>